<keyword evidence="4" id="KW-0223">Dioxygenase</keyword>
<dbReference type="EMBL" id="HG529608">
    <property type="protein sequence ID" value="CDI54222.1"/>
    <property type="molecule type" value="Genomic_DNA"/>
</dbReference>
<evidence type="ECO:0000313" key="4">
    <source>
        <dbReference type="EMBL" id="CDI54222.1"/>
    </source>
</evidence>
<dbReference type="PANTHER" id="PTHR32332">
    <property type="entry name" value="2-NITROPROPANE DIOXYGENASE"/>
    <property type="match status" value="1"/>
</dbReference>
<keyword evidence="3" id="KW-0560">Oxidoreductase</keyword>
<dbReference type="GO" id="GO:0018580">
    <property type="term" value="F:nitronate monooxygenase activity"/>
    <property type="evidence" value="ECO:0007669"/>
    <property type="project" value="InterPro"/>
</dbReference>
<keyword evidence="1" id="KW-0285">Flavoprotein</keyword>
<dbReference type="PANTHER" id="PTHR32332:SF31">
    <property type="entry name" value="2-NITROPROPANE DIOXYGENASE FAMILY, PUTATIVE (AFU_ORTHOLOGUE AFUA_2G09850)-RELATED"/>
    <property type="match status" value="1"/>
</dbReference>
<reference evidence="4" key="1">
    <citation type="journal article" date="2014" name="Genome Biol. Evol.">
        <title>Gene Loss Rather Than Gene Gain Is Associated with a Host Jump from Monocots to Dicots in the Smut Fungus Melanopsichium pennsylvanicum.</title>
        <authorList>
            <person name="Sharma R."/>
            <person name="Mishra B."/>
            <person name="Runge F."/>
            <person name="Thines M."/>
        </authorList>
    </citation>
    <scope>NUCLEOTIDE SEQUENCE</scope>
    <source>
        <strain evidence="4">4</strain>
    </source>
</reference>
<accession>A0A077R5N9</accession>
<dbReference type="AlphaFoldDB" id="A0A077R5N9"/>
<dbReference type="Gene3D" id="3.20.20.70">
    <property type="entry name" value="Aldolase class I"/>
    <property type="match status" value="1"/>
</dbReference>
<dbReference type="Pfam" id="PF03060">
    <property type="entry name" value="NMO"/>
    <property type="match status" value="1"/>
</dbReference>
<evidence type="ECO:0000256" key="2">
    <source>
        <dbReference type="ARBA" id="ARBA00022643"/>
    </source>
</evidence>
<organism evidence="4">
    <name type="scientific">Melanopsichium pennsylvanicum 4</name>
    <dbReference type="NCBI Taxonomy" id="1398559"/>
    <lineage>
        <taxon>Eukaryota</taxon>
        <taxon>Fungi</taxon>
        <taxon>Dikarya</taxon>
        <taxon>Basidiomycota</taxon>
        <taxon>Ustilaginomycotina</taxon>
        <taxon>Ustilaginomycetes</taxon>
        <taxon>Ustilaginales</taxon>
        <taxon>Ustilaginaceae</taxon>
        <taxon>Melanopsichium</taxon>
    </lineage>
</organism>
<proteinExistence type="predicted"/>
<name>A0A077R5N9_9BASI</name>
<dbReference type="InterPro" id="IPR013785">
    <property type="entry name" value="Aldolase_TIM"/>
</dbReference>
<dbReference type="InterPro" id="IPR004136">
    <property type="entry name" value="NMO"/>
</dbReference>
<dbReference type="CDD" id="cd04730">
    <property type="entry name" value="NPD_like"/>
    <property type="match status" value="1"/>
</dbReference>
<protein>
    <submittedName>
        <fullName evidence="4">2-nitropropane dioxygenase</fullName>
    </submittedName>
</protein>
<evidence type="ECO:0000256" key="1">
    <source>
        <dbReference type="ARBA" id="ARBA00022630"/>
    </source>
</evidence>
<dbReference type="SUPFAM" id="SSF51412">
    <property type="entry name" value="Inosine monophosphate dehydrogenase (IMPDH)"/>
    <property type="match status" value="1"/>
</dbReference>
<dbReference type="GO" id="GO:0051213">
    <property type="term" value="F:dioxygenase activity"/>
    <property type="evidence" value="ECO:0007669"/>
    <property type="project" value="UniProtKB-KW"/>
</dbReference>
<keyword evidence="2" id="KW-0288">FMN</keyword>
<evidence type="ECO:0000256" key="3">
    <source>
        <dbReference type="ARBA" id="ARBA00023002"/>
    </source>
</evidence>
<sequence>MASPQQIKTPLTEQFGLKHPIMLAGMNVAAGPELAAAVTNAGGIGVIGGVGYTPAYLRKQVQELKSYLKDKNGAFGVDLLLPKVGGGARKTNTDYTNGQLPELIDIIIESGAKLFVSAVGVPPVEVVQKLHKANIVVAGIIGHPKHAPKVLDAGVDMVIFQGGEGGGHTGDVPLSIIAPRVVDICRGRKSPLTGKPIITVAAGGIFNGRGLAASICYGADGVWVGTRFVASKEAGAPKAHKEAVLKSTHETDIRTIIFTGRPLRVFKTPYIEEWESRPQDIKRLTEQGIIPVYHDLDNDDEEGTKETQISKRFLLGKCASVIDDIKPAKEIMDEMINEAVDVLRNGSQLLVGGVARL</sequence>